<evidence type="ECO:0000313" key="4">
    <source>
        <dbReference type="Proteomes" id="UP001151760"/>
    </source>
</evidence>
<comment type="caution">
    <text evidence="3">The sequence shown here is derived from an EMBL/GenBank/DDBJ whole genome shotgun (WGS) entry which is preliminary data.</text>
</comment>
<reference evidence="3" key="1">
    <citation type="journal article" date="2022" name="Int. J. Mol. Sci.">
        <title>Draft Genome of Tanacetum Coccineum: Genomic Comparison of Closely Related Tanacetum-Family Plants.</title>
        <authorList>
            <person name="Yamashiro T."/>
            <person name="Shiraishi A."/>
            <person name="Nakayama K."/>
            <person name="Satake H."/>
        </authorList>
    </citation>
    <scope>NUCLEOTIDE SEQUENCE</scope>
</reference>
<protein>
    <submittedName>
        <fullName evidence="3">Uncharacterized protein</fullName>
    </submittedName>
</protein>
<evidence type="ECO:0000256" key="1">
    <source>
        <dbReference type="SAM" id="Coils"/>
    </source>
</evidence>
<name>A0ABQ5ET32_9ASTR</name>
<feature type="coiled-coil region" evidence="1">
    <location>
        <begin position="209"/>
        <end position="271"/>
    </location>
</feature>
<feature type="compositionally biased region" description="Basic and acidic residues" evidence="2">
    <location>
        <begin position="46"/>
        <end position="62"/>
    </location>
</feature>
<sequence>MSADSAVTYTSVHSEARSWSIPSEDPYEEAARQLLEQAPRSPEYVPEDHVPVYIPEPEHPEDLVPAEDEAPTPPLPPFFLSPRIRPPHTRAAMRQMRATAPSTYHSLLPSGTPPLLPIPLPAPSTSRRADIPEADTPPRKRLLLTTPRPGCEIGESSAAAAARQPGPTIETRLLDTERRIMTALELVNRRVTYQVDVCTRESSEFCTRHHDAQTDRAAVRAEIEILRRERLAYEQEGMEARQALARSEAHCRALEARVTVLETEARRHEWQRQAADDLAVQHIMRTQALEAGARIDTLEDTGSSS</sequence>
<organism evidence="3 4">
    <name type="scientific">Tanacetum coccineum</name>
    <dbReference type="NCBI Taxonomy" id="301880"/>
    <lineage>
        <taxon>Eukaryota</taxon>
        <taxon>Viridiplantae</taxon>
        <taxon>Streptophyta</taxon>
        <taxon>Embryophyta</taxon>
        <taxon>Tracheophyta</taxon>
        <taxon>Spermatophyta</taxon>
        <taxon>Magnoliopsida</taxon>
        <taxon>eudicotyledons</taxon>
        <taxon>Gunneridae</taxon>
        <taxon>Pentapetalae</taxon>
        <taxon>asterids</taxon>
        <taxon>campanulids</taxon>
        <taxon>Asterales</taxon>
        <taxon>Asteraceae</taxon>
        <taxon>Asteroideae</taxon>
        <taxon>Anthemideae</taxon>
        <taxon>Anthemidinae</taxon>
        <taxon>Tanacetum</taxon>
    </lineage>
</organism>
<keyword evidence="4" id="KW-1185">Reference proteome</keyword>
<dbReference type="Proteomes" id="UP001151760">
    <property type="component" value="Unassembled WGS sequence"/>
</dbReference>
<evidence type="ECO:0000313" key="3">
    <source>
        <dbReference type="EMBL" id="GJT54109.1"/>
    </source>
</evidence>
<keyword evidence="1" id="KW-0175">Coiled coil</keyword>
<feature type="region of interest" description="Disordered" evidence="2">
    <location>
        <begin position="124"/>
        <end position="145"/>
    </location>
</feature>
<accession>A0ABQ5ET32</accession>
<feature type="compositionally biased region" description="Polar residues" evidence="2">
    <location>
        <begin position="1"/>
        <end position="13"/>
    </location>
</feature>
<dbReference type="EMBL" id="BQNB010016644">
    <property type="protein sequence ID" value="GJT54109.1"/>
    <property type="molecule type" value="Genomic_DNA"/>
</dbReference>
<gene>
    <name evidence="3" type="ORF">Tco_0989163</name>
</gene>
<feature type="region of interest" description="Disordered" evidence="2">
    <location>
        <begin position="1"/>
        <end position="83"/>
    </location>
</feature>
<reference evidence="3" key="2">
    <citation type="submission" date="2022-01" db="EMBL/GenBank/DDBJ databases">
        <authorList>
            <person name="Yamashiro T."/>
            <person name="Shiraishi A."/>
            <person name="Satake H."/>
            <person name="Nakayama K."/>
        </authorList>
    </citation>
    <scope>NUCLEOTIDE SEQUENCE</scope>
</reference>
<proteinExistence type="predicted"/>
<evidence type="ECO:0000256" key="2">
    <source>
        <dbReference type="SAM" id="MobiDB-lite"/>
    </source>
</evidence>